<evidence type="ECO:0000256" key="1">
    <source>
        <dbReference type="ARBA" id="ARBA00005622"/>
    </source>
</evidence>
<dbReference type="Gene3D" id="3.40.50.1820">
    <property type="entry name" value="alpha/beta hydrolase"/>
    <property type="match status" value="1"/>
</dbReference>
<comment type="similarity">
    <text evidence="1">Belongs to the esterase D family.</text>
</comment>
<proteinExistence type="inferred from homology"/>
<dbReference type="GO" id="GO:0016788">
    <property type="term" value="F:hydrolase activity, acting on ester bonds"/>
    <property type="evidence" value="ECO:0007669"/>
    <property type="project" value="TreeGrafter"/>
</dbReference>
<evidence type="ECO:0000313" key="3">
    <source>
        <dbReference type="EMBL" id="NME73047.1"/>
    </source>
</evidence>
<dbReference type="EMBL" id="JABANE010000325">
    <property type="protein sequence ID" value="NME73047.1"/>
    <property type="molecule type" value="Genomic_DNA"/>
</dbReference>
<dbReference type="InterPro" id="IPR029058">
    <property type="entry name" value="AB_hydrolase_fold"/>
</dbReference>
<dbReference type="PANTHER" id="PTHR40841">
    <property type="entry name" value="SIDEROPHORE TRIACETYLFUSARININE C ESTERASE"/>
    <property type="match status" value="1"/>
</dbReference>
<dbReference type="Pfam" id="PF00756">
    <property type="entry name" value="Esterase"/>
    <property type="match status" value="1"/>
</dbReference>
<evidence type="ECO:0000313" key="4">
    <source>
        <dbReference type="Proteomes" id="UP000576082"/>
    </source>
</evidence>
<dbReference type="InterPro" id="IPR052558">
    <property type="entry name" value="Siderophore_Hydrolase_D"/>
</dbReference>
<accession>A0A7X9XDN9</accession>
<keyword evidence="2 3" id="KW-0378">Hydrolase</keyword>
<gene>
    <name evidence="3" type="ORF">HHU12_34170</name>
</gene>
<dbReference type="SUPFAM" id="SSF53474">
    <property type="entry name" value="alpha/beta-Hydrolases"/>
    <property type="match status" value="1"/>
</dbReference>
<dbReference type="AlphaFoldDB" id="A0A7X9XDN9"/>
<keyword evidence="4" id="KW-1185">Reference proteome</keyword>
<comment type="caution">
    <text evidence="3">The sequence shown here is derived from an EMBL/GenBank/DDBJ whole genome shotgun (WGS) entry which is preliminary data.</text>
</comment>
<name>A0A7X9XDN9_9BACT</name>
<protein>
    <submittedName>
        <fullName evidence="3">Alpha/beta hydrolase</fullName>
    </submittedName>
</protein>
<dbReference type="RefSeq" id="WP_169661182.1">
    <property type="nucleotide sequence ID" value="NZ_JABANE010000325.1"/>
</dbReference>
<dbReference type="InterPro" id="IPR000801">
    <property type="entry name" value="Esterase-like"/>
</dbReference>
<dbReference type="PANTHER" id="PTHR40841:SF2">
    <property type="entry name" value="SIDEROPHORE-DEGRADING ESTERASE (EUROFUNG)"/>
    <property type="match status" value="1"/>
</dbReference>
<evidence type="ECO:0000256" key="2">
    <source>
        <dbReference type="ARBA" id="ARBA00022801"/>
    </source>
</evidence>
<sequence>MKLKLLVVIFFLVAGKMYCQDTKESNITIGHIEKIYSDNLQQDRELYIYLPRSYNKNKEKEYSVVYLLDGELHFDYVASMIKQLSSVNGNKIVPEMIVIGIKNINRWFDLTPEKDSFFKIETGNSAKFTDFIEFEVMPFVNENYRTKGGSTIIGHSLGGLFVIHTMINSPDLFENYVSIDPTLWWLSNKYLDLYLEKFGKID</sequence>
<dbReference type="Proteomes" id="UP000576082">
    <property type="component" value="Unassembled WGS sequence"/>
</dbReference>
<organism evidence="3 4">
    <name type="scientific">Flammeovirga aprica JL-4</name>
    <dbReference type="NCBI Taxonomy" id="694437"/>
    <lineage>
        <taxon>Bacteria</taxon>
        <taxon>Pseudomonadati</taxon>
        <taxon>Bacteroidota</taxon>
        <taxon>Cytophagia</taxon>
        <taxon>Cytophagales</taxon>
        <taxon>Flammeovirgaceae</taxon>
        <taxon>Flammeovirga</taxon>
    </lineage>
</organism>
<reference evidence="3 4" key="1">
    <citation type="submission" date="2020-04" db="EMBL/GenBank/DDBJ databases">
        <title>Flammeovirga sp. SR4, a novel species isolated from seawater.</title>
        <authorList>
            <person name="Wang X."/>
        </authorList>
    </citation>
    <scope>NUCLEOTIDE SEQUENCE [LARGE SCALE GENOMIC DNA]</scope>
    <source>
        <strain evidence="3 4">ATCC 23126</strain>
    </source>
</reference>